<accession>A0A9W9GTL5</accession>
<dbReference type="PANTHER" id="PTHR10627">
    <property type="entry name" value="SCP160"/>
    <property type="match status" value="1"/>
</dbReference>
<feature type="domain" description="K Homology" evidence="5">
    <location>
        <begin position="1219"/>
        <end position="1288"/>
    </location>
</feature>
<dbReference type="InterPro" id="IPR004087">
    <property type="entry name" value="KH_dom"/>
</dbReference>
<feature type="region of interest" description="Disordered" evidence="4">
    <location>
        <begin position="817"/>
        <end position="856"/>
    </location>
</feature>
<dbReference type="Gene3D" id="3.30.1370.10">
    <property type="entry name" value="K Homology domain, type 1"/>
    <property type="match status" value="9"/>
</dbReference>
<dbReference type="SUPFAM" id="SSF54791">
    <property type="entry name" value="Eukaryotic type KH-domain (KH-domain type I)"/>
    <property type="match status" value="8"/>
</dbReference>
<keyword evidence="1" id="KW-0677">Repeat</keyword>
<dbReference type="PANTHER" id="PTHR10627:SF31">
    <property type="entry name" value="DODECA-SATELLITE-BINDING PROTEIN 1, ISOFORM A"/>
    <property type="match status" value="1"/>
</dbReference>
<dbReference type="EMBL" id="JAPQKL010000005">
    <property type="protein sequence ID" value="KAJ5129688.1"/>
    <property type="molecule type" value="Genomic_DNA"/>
</dbReference>
<feature type="domain" description="K Homology" evidence="5">
    <location>
        <begin position="1099"/>
        <end position="1214"/>
    </location>
</feature>
<feature type="domain" description="K Homology" evidence="5">
    <location>
        <begin position="873"/>
        <end position="946"/>
    </location>
</feature>
<evidence type="ECO:0000313" key="6">
    <source>
        <dbReference type="EMBL" id="KAJ5129688.1"/>
    </source>
</evidence>
<sequence length="1296" mass="140945">MSAETSTPANGGSLAAMLEQQHARDEVHKPTVEEVVDEEDVKHLPPSAAQPVEPLLVDANTPEPTPAQTASPSPIPKPATKKAPAFDVQSEELFPALGSGPKPTAPAAATWGAKKPSATAAATNGSPAKPMEIPRIMALPGKHMEQLRLAPSQMQPRGELRKPLRDILRDISRRSKANVDMRGGPGGSIIFEGKGSVDAVRQALREVAQQVGSKQSVRVPVPTSARAHIIGRQGAVVQDIQTRTGARVQVPRADANAAGADDDDDDTIDIVIEGDAVSAEMARREIEAIVKERGSNMSFRLKTVPPEFFPFIAGAHDANVRALEERTKAQIKVPRYDTWSTQPPPPEANPGQVQFVAVPDKHILISGERAAAQEARAEIERLAAQLRQRLTLRQLAINRGQHQFILGNEADALHQFVAQTGCAIVLPPPSDDSEFLTITGPLDQIEAGIEHAMDLATSMQMASIDLSRQHPSAPAGPHAHASALSQYLRRRQVIKELEKAYDAHIALPPSVGGPVTWEVYSRDGKNTIRARSDIMSLVQALPPSRLRHVPVDPYFHQYLRDRSASTLQGDYGVHLMIPDDINSPEVVLVYEGPSATASHFEVPRQRPSPADIAAFEKSLQEAQDFLLRSLGDQQDIVSKSASIPAKYQEKARKFIAREQEAKGQESIPVRAIIGEAKGAKCEISLRGPSAQVAELIQKLEAFVVEQEQDDLERGYTISFDFPQKYANFLIGKRGENINKLREEFDVDIKVENGKVEVKGPKAKADATRMRIMNMAKKLEDETTHILKVPAQYHRELIGQRGNQVNRLETRYSVRVQFPRATASNDETETSSDAGARPQRTQQAPDEVLIKGPSKGADSARDEILSLLQYVIEHGHSASVSVAQSQIASLIGQRGREMDKLRADTGAQIDVPNASDAPDASGRVEIRVKGTKQQVAEAKKILQQRASEFDATVTKTIEVDKKYHKALIGGGGANIRKIVTEAGGPTDGSAARMVRFPRPESTESTIRLEGNGKVVDNIITAIDEFVKERQDQITEVIDVPTAQHRMLIGRGGDTRRGIESKFNVTMDIPKQGSGRTDVKLKGPSSAVESAKEHLKSMLKEQHAETIEVPSHLHHAIADNGQIFRRLRNDHQVTVDHAGQPLPVSAPSATEDTRRKPEGTDMPLIIDDPNTTSDAYSWSVVDNIAEDAASTPFPWVLTGTPENVAKARAVVEKALTAATQQSATGYLILPDPKTYRFVVGQGGSQINAIRQKTGCRITVPKDQALGEAIQIRGSSAGIEKAKEMILEAVQNGLRGSSR</sequence>
<comment type="caution">
    <text evidence="6">The sequence shown here is derived from an EMBL/GenBank/DDBJ whole genome shotgun (WGS) entry which is preliminary data.</text>
</comment>
<dbReference type="GO" id="GO:0005737">
    <property type="term" value="C:cytoplasm"/>
    <property type="evidence" value="ECO:0007669"/>
    <property type="project" value="TreeGrafter"/>
</dbReference>
<dbReference type="Pfam" id="PF22952">
    <property type="entry name" value="KH_11"/>
    <property type="match status" value="1"/>
</dbReference>
<keyword evidence="7" id="KW-1185">Reference proteome</keyword>
<keyword evidence="3" id="KW-0175">Coiled coil</keyword>
<evidence type="ECO:0000259" key="5">
    <source>
        <dbReference type="SMART" id="SM00322"/>
    </source>
</evidence>
<evidence type="ECO:0000313" key="7">
    <source>
        <dbReference type="Proteomes" id="UP001149079"/>
    </source>
</evidence>
<feature type="domain" description="K Homology" evidence="5">
    <location>
        <begin position="713"/>
        <end position="776"/>
    </location>
</feature>
<dbReference type="CDD" id="cd22449">
    <property type="entry name" value="KH-I_ScSCP160_rpt4"/>
    <property type="match status" value="1"/>
</dbReference>
<protein>
    <submittedName>
        <fullName evidence="6">K Homology domain type 1</fullName>
    </submittedName>
</protein>
<feature type="region of interest" description="Disordered" evidence="4">
    <location>
        <begin position="1135"/>
        <end position="1166"/>
    </location>
</feature>
<dbReference type="GO" id="GO:0003729">
    <property type="term" value="F:mRNA binding"/>
    <property type="evidence" value="ECO:0007669"/>
    <property type="project" value="TreeGrafter"/>
</dbReference>
<reference evidence="6" key="1">
    <citation type="submission" date="2022-11" db="EMBL/GenBank/DDBJ databases">
        <authorList>
            <person name="Petersen C."/>
        </authorList>
    </citation>
    <scope>NUCLEOTIDE SEQUENCE</scope>
    <source>
        <strain evidence="6">IBT 22155</strain>
    </source>
</reference>
<dbReference type="CDD" id="cd22408">
    <property type="entry name" value="KH-I_Vigilin_rpt4"/>
    <property type="match status" value="1"/>
</dbReference>
<dbReference type="RefSeq" id="XP_056520067.1">
    <property type="nucleotide sequence ID" value="XM_056666471.1"/>
</dbReference>
<feature type="domain" description="K Homology" evidence="5">
    <location>
        <begin position="213"/>
        <end position="291"/>
    </location>
</feature>
<evidence type="ECO:0000256" key="1">
    <source>
        <dbReference type="ARBA" id="ARBA00022737"/>
    </source>
</evidence>
<feature type="domain" description="K Homology" evidence="5">
    <location>
        <begin position="1030"/>
        <end position="1098"/>
    </location>
</feature>
<evidence type="ECO:0000256" key="4">
    <source>
        <dbReference type="SAM" id="MobiDB-lite"/>
    </source>
</evidence>
<dbReference type="SMART" id="SM00322">
    <property type="entry name" value="KH"/>
    <property type="match status" value="10"/>
</dbReference>
<evidence type="ECO:0000256" key="2">
    <source>
        <dbReference type="PROSITE-ProRule" id="PRU00117"/>
    </source>
</evidence>
<dbReference type="CDD" id="cd22448">
    <property type="entry name" value="KH-I_ScSCP160_rpt3"/>
    <property type="match status" value="1"/>
</dbReference>
<proteinExistence type="predicted"/>
<feature type="compositionally biased region" description="Polar residues" evidence="4">
    <location>
        <begin position="1"/>
        <end position="10"/>
    </location>
</feature>
<feature type="domain" description="K Homology" evidence="5">
    <location>
        <begin position="389"/>
        <end position="457"/>
    </location>
</feature>
<feature type="domain" description="K Homology" evidence="5">
    <location>
        <begin position="950"/>
        <end position="1026"/>
    </location>
</feature>
<evidence type="ECO:0000256" key="3">
    <source>
        <dbReference type="SAM" id="Coils"/>
    </source>
</evidence>
<dbReference type="Proteomes" id="UP001149079">
    <property type="component" value="Unassembled WGS sequence"/>
</dbReference>
<dbReference type="InterPro" id="IPR054548">
    <property type="entry name" value="SCP160-like_KH"/>
</dbReference>
<feature type="region of interest" description="Disordered" evidence="4">
    <location>
        <begin position="1"/>
        <end position="131"/>
    </location>
</feature>
<name>A0A9W9GTL5_9EURO</name>
<dbReference type="InterPro" id="IPR036612">
    <property type="entry name" value="KH_dom_type_1_sf"/>
</dbReference>
<dbReference type="InterPro" id="IPR004088">
    <property type="entry name" value="KH_dom_type_1"/>
</dbReference>
<feature type="compositionally biased region" description="Basic and acidic residues" evidence="4">
    <location>
        <begin position="21"/>
        <end position="32"/>
    </location>
</feature>
<reference evidence="6" key="2">
    <citation type="journal article" date="2023" name="IMA Fungus">
        <title>Comparative genomic study of the Penicillium genus elucidates a diverse pangenome and 15 lateral gene transfer events.</title>
        <authorList>
            <person name="Petersen C."/>
            <person name="Sorensen T."/>
            <person name="Nielsen M.R."/>
            <person name="Sondergaard T.E."/>
            <person name="Sorensen J.L."/>
            <person name="Fitzpatrick D.A."/>
            <person name="Frisvad J.C."/>
            <person name="Nielsen K.L."/>
        </authorList>
    </citation>
    <scope>NUCLEOTIDE SEQUENCE</scope>
    <source>
        <strain evidence="6">IBT 22155</strain>
    </source>
</reference>
<feature type="coiled-coil region" evidence="3">
    <location>
        <begin position="365"/>
        <end position="392"/>
    </location>
</feature>
<feature type="domain" description="K Homology" evidence="5">
    <location>
        <begin position="780"/>
        <end position="868"/>
    </location>
</feature>
<dbReference type="Pfam" id="PF00013">
    <property type="entry name" value="KH_1"/>
    <property type="match status" value="8"/>
</dbReference>
<organism evidence="6 7">
    <name type="scientific">Penicillium bovifimosum</name>
    <dbReference type="NCBI Taxonomy" id="126998"/>
    <lineage>
        <taxon>Eukaryota</taxon>
        <taxon>Fungi</taxon>
        <taxon>Dikarya</taxon>
        <taxon>Ascomycota</taxon>
        <taxon>Pezizomycotina</taxon>
        <taxon>Eurotiomycetes</taxon>
        <taxon>Eurotiomycetidae</taxon>
        <taxon>Eurotiales</taxon>
        <taxon>Aspergillaceae</taxon>
        <taxon>Penicillium</taxon>
    </lineage>
</organism>
<dbReference type="PROSITE" id="PS50084">
    <property type="entry name" value="KH_TYPE_1"/>
    <property type="match status" value="9"/>
</dbReference>
<dbReference type="GeneID" id="81405641"/>
<gene>
    <name evidence="6" type="ORF">N7515_005727</name>
</gene>
<feature type="domain" description="K Homology" evidence="5">
    <location>
        <begin position="295"/>
        <end position="384"/>
    </location>
</feature>
<keyword evidence="2" id="KW-0694">RNA-binding</keyword>
<dbReference type="OrthoDB" id="10027144at2759"/>